<dbReference type="PANTHER" id="PTHR39077">
    <property type="entry name" value="DUF4793 DOMAIN-CONTAINING PROTEIN"/>
    <property type="match status" value="1"/>
</dbReference>
<feature type="non-terminal residue" evidence="5">
    <location>
        <position position="1"/>
    </location>
</feature>
<dbReference type="AlphaFoldDB" id="A0A8J2JQC4"/>
<feature type="transmembrane region" description="Helical" evidence="2">
    <location>
        <begin position="480"/>
        <end position="499"/>
    </location>
</feature>
<keyword evidence="2" id="KW-0812">Transmembrane</keyword>
<feature type="region of interest" description="Disordered" evidence="1">
    <location>
        <begin position="182"/>
        <end position="280"/>
    </location>
</feature>
<comment type="caution">
    <text evidence="5">The sequence shown here is derived from an EMBL/GenBank/DDBJ whole genome shotgun (WGS) entry which is preliminary data.</text>
</comment>
<dbReference type="PANTHER" id="PTHR39077:SF1">
    <property type="entry name" value="E3 UBIQUITIN-PROTEIN LIGASE APD1-4 MIDDLE DOMAIN-CONTAINING PROTEIN"/>
    <property type="match status" value="1"/>
</dbReference>
<feature type="compositionally biased region" description="Low complexity" evidence="1">
    <location>
        <begin position="182"/>
        <end position="193"/>
    </location>
</feature>
<dbReference type="Pfam" id="PF16041">
    <property type="entry name" value="APD1-4_M"/>
    <property type="match status" value="1"/>
</dbReference>
<protein>
    <submittedName>
        <fullName evidence="5">Uncharacterized protein</fullName>
    </submittedName>
</protein>
<name>A0A8J2JQC4_9HEXA</name>
<feature type="compositionally biased region" description="Basic and acidic residues" evidence="1">
    <location>
        <begin position="239"/>
        <end position="259"/>
    </location>
</feature>
<dbReference type="InterPro" id="IPR032008">
    <property type="entry name" value="APD1-4_N"/>
</dbReference>
<feature type="domain" description="E3 ubiquitin-protein ligase APD1-4 middle" evidence="4">
    <location>
        <begin position="392"/>
        <end position="497"/>
    </location>
</feature>
<accession>A0A8J2JQC4</accession>
<feature type="domain" description="E3 ubiquitin-protein ligase APD1-4 N-terminal" evidence="3">
    <location>
        <begin position="7"/>
        <end position="76"/>
    </location>
</feature>
<proteinExistence type="predicted"/>
<reference evidence="5" key="1">
    <citation type="submission" date="2021-06" db="EMBL/GenBank/DDBJ databases">
        <authorList>
            <person name="Hodson N. C."/>
            <person name="Mongue J. A."/>
            <person name="Jaron S. K."/>
        </authorList>
    </citation>
    <scope>NUCLEOTIDE SEQUENCE</scope>
</reference>
<organism evidence="5 6">
    <name type="scientific">Allacma fusca</name>
    <dbReference type="NCBI Taxonomy" id="39272"/>
    <lineage>
        <taxon>Eukaryota</taxon>
        <taxon>Metazoa</taxon>
        <taxon>Ecdysozoa</taxon>
        <taxon>Arthropoda</taxon>
        <taxon>Hexapoda</taxon>
        <taxon>Collembola</taxon>
        <taxon>Symphypleona</taxon>
        <taxon>Sminthuridae</taxon>
        <taxon>Allacma</taxon>
    </lineage>
</organism>
<dbReference type="Pfam" id="PF16040">
    <property type="entry name" value="APD1-4_N"/>
    <property type="match status" value="1"/>
</dbReference>
<feature type="compositionally biased region" description="Polar residues" evidence="1">
    <location>
        <begin position="226"/>
        <end position="235"/>
    </location>
</feature>
<dbReference type="OrthoDB" id="6435218at2759"/>
<feature type="compositionally biased region" description="Basic residues" evidence="1">
    <location>
        <begin position="200"/>
        <end position="215"/>
    </location>
</feature>
<feature type="compositionally biased region" description="Acidic residues" evidence="1">
    <location>
        <begin position="265"/>
        <end position="277"/>
    </location>
</feature>
<evidence type="ECO:0000313" key="6">
    <source>
        <dbReference type="Proteomes" id="UP000708208"/>
    </source>
</evidence>
<dbReference type="EMBL" id="CAJVCH010109034">
    <property type="protein sequence ID" value="CAG7724364.1"/>
    <property type="molecule type" value="Genomic_DNA"/>
</dbReference>
<sequence length="500" mass="56683">SEVIKMNTSFTAYLLHGEPNLVKAPAPLTTTKTLVIPDDHKEYWGFYLLKGSTFRIRTCARHKGGTLLIVKGRNHLHHCAYIGEADSAGDSDEFSDSNSVEDNAAVVSNKTFEAIQNIVVQSTTKGTSTEEISIILEKIRTYIRNRPMGYQKLKDNLSQWMLTDLKAKEEAQLIEKAMLEISASSSPPQSNQPFEDEPHKLRHGNSKLRHRREHKRNSFEKPLHTSFENRFSNPAISIKSEHGTIHKNRRSIDIRKMTESGENGAFEDESEGDDPEPLSDLLSSLHQKLSAELQNKTMDRNTTHHNSSKHSIDTPNSIWKKEHSHHTGFLDEPNPNQANDGSDSESESSYSSSEEALAKCEGVVASLYLKADPTCGFEESGDDIPIFYENIVNASGYYYFIFGSENEKRDNFIRARFELEKFVYDLPPALNNCTDVHQCRVNLTFWSDQKLVVEIPQPSPEQESVWDEVYLAETECEPRVLLYLIFVVIVPIVIILCAFQ</sequence>
<evidence type="ECO:0000256" key="1">
    <source>
        <dbReference type="SAM" id="MobiDB-lite"/>
    </source>
</evidence>
<dbReference type="InterPro" id="IPR032010">
    <property type="entry name" value="APD1-4_M"/>
</dbReference>
<evidence type="ECO:0000313" key="5">
    <source>
        <dbReference type="EMBL" id="CAG7724364.1"/>
    </source>
</evidence>
<gene>
    <name evidence="5" type="ORF">AFUS01_LOCUS13395</name>
</gene>
<keyword evidence="2" id="KW-0472">Membrane</keyword>
<evidence type="ECO:0000256" key="2">
    <source>
        <dbReference type="SAM" id="Phobius"/>
    </source>
</evidence>
<feature type="region of interest" description="Disordered" evidence="1">
    <location>
        <begin position="299"/>
        <end position="352"/>
    </location>
</feature>
<dbReference type="Proteomes" id="UP000708208">
    <property type="component" value="Unassembled WGS sequence"/>
</dbReference>
<evidence type="ECO:0000259" key="4">
    <source>
        <dbReference type="Pfam" id="PF16041"/>
    </source>
</evidence>
<evidence type="ECO:0000259" key="3">
    <source>
        <dbReference type="Pfam" id="PF16040"/>
    </source>
</evidence>
<keyword evidence="6" id="KW-1185">Reference proteome</keyword>
<keyword evidence="2" id="KW-1133">Transmembrane helix</keyword>